<dbReference type="PANTHER" id="PTHR46910">
    <property type="entry name" value="TRANSCRIPTION FACTOR PDR1"/>
    <property type="match status" value="1"/>
</dbReference>
<dbReference type="Gene3D" id="4.10.240.10">
    <property type="entry name" value="Zn(2)-C6 fungal-type DNA-binding domain"/>
    <property type="match status" value="1"/>
</dbReference>
<evidence type="ECO:0000256" key="2">
    <source>
        <dbReference type="ARBA" id="ARBA00023242"/>
    </source>
</evidence>
<dbReference type="InterPro" id="IPR001138">
    <property type="entry name" value="Zn2Cys6_DnaBD"/>
</dbReference>
<feature type="region of interest" description="Disordered" evidence="3">
    <location>
        <begin position="1"/>
        <end position="25"/>
    </location>
</feature>
<feature type="region of interest" description="Disordered" evidence="3">
    <location>
        <begin position="580"/>
        <end position="599"/>
    </location>
</feature>
<feature type="compositionally biased region" description="Basic residues" evidence="3">
    <location>
        <begin position="67"/>
        <end position="76"/>
    </location>
</feature>
<name>A0A2J6QGD9_9HELO</name>
<sequence>MELNHYRRDVNSVPDGASRPKKQRRISRACDFCHRRSIRCRPSQGDANQCQNCEDFGVDCTFNRPVKKRGTKHNPRPHSQCSDSPSGEHANLLLQLTNPQVNQREPPYGSSQESAKSRLDVKFSIALSEGHQTLVLNNLAKIQDLVTVYFEVVYPIFPLFHRPTLLRKISTREYLSDKATFAMTMAICALASARARDGALYPARWNPDYLREPAAEAFSSAAIAVLPADWSKMKGLDWMRTCAVLALVGIQVGNIQMMHQYLGTYHTLVAMDGLHDEKNWPRDIDMVQVEERRRLFWSIYTLEVYSSIVWGGMIRCRESQSRVLYPSELDDEMFSETGIGNLPNSPTTRRVSSFSKPAITDTNSWLHGWNFTTELYRILEHAMDEFHRRRPQNIGPFSPSDLFHQSAPPQSVVLEKIILMHENLPARFKETRGVVGETTADRYSFQAANIAATLQLARMVLFTAEDATVERKCAIARELLDDFANVPIFFLRAISSPLLHHLAGIGTILGSVIEGQLSLSEYFQVRTVLLAMADLLASLEASLTQKAGASERLRALLSRIDEYMNSQRLLEIPFPVGDIRQQQSPPQQQPQQIDWSADTPVNFGPGSVPELDSQFSFQLPQELLVDWPWPLDLSQGFGNF</sequence>
<keyword evidence="6" id="KW-1185">Reference proteome</keyword>
<dbReference type="CDD" id="cd00067">
    <property type="entry name" value="GAL4"/>
    <property type="match status" value="1"/>
</dbReference>
<proteinExistence type="predicted"/>
<reference evidence="5 6" key="1">
    <citation type="submission" date="2016-05" db="EMBL/GenBank/DDBJ databases">
        <title>A degradative enzymes factory behind the ericoid mycorrhizal symbiosis.</title>
        <authorList>
            <consortium name="DOE Joint Genome Institute"/>
            <person name="Martino E."/>
            <person name="Morin E."/>
            <person name="Grelet G."/>
            <person name="Kuo A."/>
            <person name="Kohler A."/>
            <person name="Daghino S."/>
            <person name="Barry K."/>
            <person name="Choi C."/>
            <person name="Cichocki N."/>
            <person name="Clum A."/>
            <person name="Copeland A."/>
            <person name="Hainaut M."/>
            <person name="Haridas S."/>
            <person name="Labutti K."/>
            <person name="Lindquist E."/>
            <person name="Lipzen A."/>
            <person name="Khouja H.-R."/>
            <person name="Murat C."/>
            <person name="Ohm R."/>
            <person name="Olson A."/>
            <person name="Spatafora J."/>
            <person name="Veneault-Fourrey C."/>
            <person name="Henrissat B."/>
            <person name="Grigoriev I."/>
            <person name="Martin F."/>
            <person name="Perotto S."/>
        </authorList>
    </citation>
    <scope>NUCLEOTIDE SEQUENCE [LARGE SCALE GENOMIC DNA]</scope>
    <source>
        <strain evidence="5 6">UAMH 7357</strain>
    </source>
</reference>
<evidence type="ECO:0000256" key="3">
    <source>
        <dbReference type="SAM" id="MobiDB-lite"/>
    </source>
</evidence>
<dbReference type="Pfam" id="PF04082">
    <property type="entry name" value="Fungal_trans"/>
    <property type="match status" value="1"/>
</dbReference>
<evidence type="ECO:0000259" key="4">
    <source>
        <dbReference type="PROSITE" id="PS50048"/>
    </source>
</evidence>
<dbReference type="GO" id="GO:0006351">
    <property type="term" value="P:DNA-templated transcription"/>
    <property type="evidence" value="ECO:0007669"/>
    <property type="project" value="InterPro"/>
</dbReference>
<dbReference type="CDD" id="cd12148">
    <property type="entry name" value="fungal_TF_MHR"/>
    <property type="match status" value="1"/>
</dbReference>
<organism evidence="5 6">
    <name type="scientific">Hyaloscypha hepaticicola</name>
    <dbReference type="NCBI Taxonomy" id="2082293"/>
    <lineage>
        <taxon>Eukaryota</taxon>
        <taxon>Fungi</taxon>
        <taxon>Dikarya</taxon>
        <taxon>Ascomycota</taxon>
        <taxon>Pezizomycotina</taxon>
        <taxon>Leotiomycetes</taxon>
        <taxon>Helotiales</taxon>
        <taxon>Hyaloscyphaceae</taxon>
        <taxon>Hyaloscypha</taxon>
    </lineage>
</organism>
<dbReference type="GO" id="GO:0000981">
    <property type="term" value="F:DNA-binding transcription factor activity, RNA polymerase II-specific"/>
    <property type="evidence" value="ECO:0007669"/>
    <property type="project" value="InterPro"/>
</dbReference>
<feature type="domain" description="Zn(2)-C6 fungal-type" evidence="4">
    <location>
        <begin position="29"/>
        <end position="62"/>
    </location>
</feature>
<protein>
    <recommendedName>
        <fullName evidence="4">Zn(2)-C6 fungal-type domain-containing protein</fullName>
    </recommendedName>
</protein>
<dbReference type="PANTHER" id="PTHR46910:SF18">
    <property type="entry name" value="ZN(II)2CYS6 TRANSCRIPTION FACTOR (EUROFUNG)"/>
    <property type="match status" value="1"/>
</dbReference>
<feature type="compositionally biased region" description="Basic and acidic residues" evidence="3">
    <location>
        <begin position="1"/>
        <end position="10"/>
    </location>
</feature>
<dbReference type="Proteomes" id="UP000235672">
    <property type="component" value="Unassembled WGS sequence"/>
</dbReference>
<dbReference type="AlphaFoldDB" id="A0A2J6QGD9"/>
<dbReference type="SMART" id="SM00066">
    <property type="entry name" value="GAL4"/>
    <property type="match status" value="1"/>
</dbReference>
<feature type="compositionally biased region" description="Low complexity" evidence="3">
    <location>
        <begin position="581"/>
        <end position="592"/>
    </location>
</feature>
<dbReference type="Pfam" id="PF00172">
    <property type="entry name" value="Zn_clus"/>
    <property type="match status" value="1"/>
</dbReference>
<dbReference type="InterPro" id="IPR036864">
    <property type="entry name" value="Zn2-C6_fun-type_DNA-bd_sf"/>
</dbReference>
<keyword evidence="2" id="KW-0539">Nucleus</keyword>
<evidence type="ECO:0000313" key="6">
    <source>
        <dbReference type="Proteomes" id="UP000235672"/>
    </source>
</evidence>
<feature type="region of interest" description="Disordered" evidence="3">
    <location>
        <begin position="67"/>
        <end position="88"/>
    </location>
</feature>
<evidence type="ECO:0000256" key="1">
    <source>
        <dbReference type="ARBA" id="ARBA00022723"/>
    </source>
</evidence>
<keyword evidence="1" id="KW-0479">Metal-binding</keyword>
<gene>
    <name evidence="5" type="ORF">NA56DRAFT_564848</name>
</gene>
<dbReference type="EMBL" id="KZ613470">
    <property type="protein sequence ID" value="PMD25331.1"/>
    <property type="molecule type" value="Genomic_DNA"/>
</dbReference>
<evidence type="ECO:0000313" key="5">
    <source>
        <dbReference type="EMBL" id="PMD25331.1"/>
    </source>
</evidence>
<dbReference type="SUPFAM" id="SSF57701">
    <property type="entry name" value="Zn2/Cys6 DNA-binding domain"/>
    <property type="match status" value="1"/>
</dbReference>
<dbReference type="PROSITE" id="PS50048">
    <property type="entry name" value="ZN2_CY6_FUNGAL_2"/>
    <property type="match status" value="1"/>
</dbReference>
<dbReference type="GO" id="GO:0008270">
    <property type="term" value="F:zinc ion binding"/>
    <property type="evidence" value="ECO:0007669"/>
    <property type="project" value="InterPro"/>
</dbReference>
<dbReference type="InterPro" id="IPR050987">
    <property type="entry name" value="AtrR-like"/>
</dbReference>
<dbReference type="InterPro" id="IPR007219">
    <property type="entry name" value="XnlR_reg_dom"/>
</dbReference>
<dbReference type="GO" id="GO:0003677">
    <property type="term" value="F:DNA binding"/>
    <property type="evidence" value="ECO:0007669"/>
    <property type="project" value="InterPro"/>
</dbReference>
<accession>A0A2J6QGD9</accession>
<dbReference type="OrthoDB" id="2123952at2759"/>